<dbReference type="PROSITE" id="PS51257">
    <property type="entry name" value="PROKAR_LIPOPROTEIN"/>
    <property type="match status" value="1"/>
</dbReference>
<reference evidence="2 3" key="1">
    <citation type="submission" date="2020-05" db="EMBL/GenBank/DDBJ databases">
        <title>Mucilaginibacter mali sp. nov.</title>
        <authorList>
            <person name="Kim H.S."/>
            <person name="Lee K.C."/>
            <person name="Suh M.K."/>
            <person name="Kim J.-S."/>
            <person name="Han K.-I."/>
            <person name="Eom M.K."/>
            <person name="Shin Y.K."/>
            <person name="Lee J.-S."/>
        </authorList>
    </citation>
    <scope>NUCLEOTIDE SEQUENCE [LARGE SCALE GENOMIC DNA]</scope>
    <source>
        <strain evidence="2 3">G2-14</strain>
    </source>
</reference>
<gene>
    <name evidence="2" type="ORF">HQ865_11750</name>
</gene>
<keyword evidence="3" id="KW-1185">Reference proteome</keyword>
<protein>
    <submittedName>
        <fullName evidence="2">DUF4249 family protein</fullName>
    </submittedName>
</protein>
<accession>A0A7D4ULU4</accession>
<evidence type="ECO:0000313" key="3">
    <source>
        <dbReference type="Proteomes" id="UP000505355"/>
    </source>
</evidence>
<keyword evidence="1" id="KW-0732">Signal</keyword>
<dbReference type="RefSeq" id="WP_173415076.1">
    <property type="nucleotide sequence ID" value="NZ_CP054139.1"/>
</dbReference>
<proteinExistence type="predicted"/>
<name>A0A7D4ULU4_9SPHI</name>
<dbReference type="Proteomes" id="UP000505355">
    <property type="component" value="Chromosome"/>
</dbReference>
<organism evidence="2 3">
    <name type="scientific">Mucilaginibacter mali</name>
    <dbReference type="NCBI Taxonomy" id="2740462"/>
    <lineage>
        <taxon>Bacteria</taxon>
        <taxon>Pseudomonadati</taxon>
        <taxon>Bacteroidota</taxon>
        <taxon>Sphingobacteriia</taxon>
        <taxon>Sphingobacteriales</taxon>
        <taxon>Sphingobacteriaceae</taxon>
        <taxon>Mucilaginibacter</taxon>
    </lineage>
</organism>
<dbReference type="EMBL" id="CP054139">
    <property type="protein sequence ID" value="QKJ30401.1"/>
    <property type="molecule type" value="Genomic_DNA"/>
</dbReference>
<dbReference type="AlphaFoldDB" id="A0A7D4ULU4"/>
<evidence type="ECO:0000256" key="1">
    <source>
        <dbReference type="SAM" id="SignalP"/>
    </source>
</evidence>
<evidence type="ECO:0000313" key="2">
    <source>
        <dbReference type="EMBL" id="QKJ30401.1"/>
    </source>
</evidence>
<sequence>MRKLSAITILVATIMFAACKKQDSANVTERPVVIAYLTPGQPVGVKVYQQKGLADTATYGAAITGLSLSLSNGSQTVALTESGSGNYVYNNTSFLSSGKTYTLKFNYLNEDVTATTNIPAKATSYTASRTTINMPLTTINGPAATDSIAVTFRWSNPDSLYHVIVFKNDDNSPYNLHPQRNSPVNFTIDAKTADHYDVYYRTFSYLGVYRAILYSVDKAYGDILSSNANTTSQRLANPPGNITNGYGIFAGMQADTIKLTLTQY</sequence>
<dbReference type="KEGG" id="mmab:HQ865_11750"/>
<feature type="chain" id="PRO_5028816513" evidence="1">
    <location>
        <begin position="18"/>
        <end position="264"/>
    </location>
</feature>
<feature type="signal peptide" evidence="1">
    <location>
        <begin position="1"/>
        <end position="17"/>
    </location>
</feature>